<dbReference type="GO" id="GO:0016747">
    <property type="term" value="F:acyltransferase activity, transferring groups other than amino-acyl groups"/>
    <property type="evidence" value="ECO:0007669"/>
    <property type="project" value="InterPro"/>
</dbReference>
<accession>A0A6B8RE61</accession>
<dbReference type="InterPro" id="IPR000182">
    <property type="entry name" value="GNAT_dom"/>
</dbReference>
<dbReference type="Gene3D" id="3.40.630.30">
    <property type="match status" value="2"/>
</dbReference>
<dbReference type="CDD" id="cd04301">
    <property type="entry name" value="NAT_SF"/>
    <property type="match status" value="2"/>
</dbReference>
<name>A0A6B8RE61_9BACL</name>
<dbReference type="AlphaFoldDB" id="A0A6B8RE61"/>
<dbReference type="RefSeq" id="WP_155698801.1">
    <property type="nucleotide sequence ID" value="NZ_CP034235.1"/>
</dbReference>
<dbReference type="InterPro" id="IPR051531">
    <property type="entry name" value="N-acetyltransferase"/>
</dbReference>
<evidence type="ECO:0000313" key="3">
    <source>
        <dbReference type="Proteomes" id="UP000426246"/>
    </source>
</evidence>
<dbReference type="PROSITE" id="PS51186">
    <property type="entry name" value="GNAT"/>
    <property type="match status" value="2"/>
</dbReference>
<proteinExistence type="predicted"/>
<protein>
    <submittedName>
        <fullName evidence="2">GNAT family N-acetyltransferase</fullName>
    </submittedName>
</protein>
<reference evidence="3" key="1">
    <citation type="submission" date="2018-11" db="EMBL/GenBank/DDBJ databases">
        <title>Complete genome sequence of Paenibacillus sp. ML311-T8.</title>
        <authorList>
            <person name="Nam Y.-D."/>
            <person name="Kang J."/>
            <person name="Chung W.-H."/>
            <person name="Park Y.S."/>
        </authorList>
    </citation>
    <scope>NUCLEOTIDE SEQUENCE [LARGE SCALE GENOMIC DNA]</scope>
    <source>
        <strain evidence="3">ML311-T8</strain>
    </source>
</reference>
<evidence type="ECO:0000313" key="2">
    <source>
        <dbReference type="EMBL" id="QGQ93803.1"/>
    </source>
</evidence>
<keyword evidence="3" id="KW-1185">Reference proteome</keyword>
<gene>
    <name evidence="2" type="ORF">EHS13_02220</name>
</gene>
<dbReference type="SUPFAM" id="SSF55729">
    <property type="entry name" value="Acyl-CoA N-acyltransferases (Nat)"/>
    <property type="match status" value="2"/>
</dbReference>
<sequence>MNITTERLLIRDFVLEDWTEVHSYASDSEVAKYMIWGPNSIEETRGFINSTIEMQRQEPRKDFECAVILKESGILIGGCGLHQDGMIGEIGYCFNPLYWRRGYASEAAFALIDYGFKELGLHRIFATCRPDNIGSANVMKKVGMQYEGHLREHMWHKGKWHDSYLHAILKQEWEAQSQKSNSKILITQAEKSDLVVILALQYLAYQSEAKIYRNPFIQPLTQTIEELQQESTFQVILKATFEGRIVGSVRAYKDEGTCKIGKLIVHPTIQNQGLGTKLILEIERIFEDCQRYELFTGIKSERNIYLYNKMGYQVFKTEEVSSNPKMIYLEKNNRSVTHVK</sequence>
<dbReference type="PANTHER" id="PTHR43792">
    <property type="entry name" value="GNAT FAMILY, PUTATIVE (AFU_ORTHOLOGUE AFUA_3G00765)-RELATED-RELATED"/>
    <property type="match status" value="1"/>
</dbReference>
<feature type="domain" description="N-acetyltransferase" evidence="1">
    <location>
        <begin position="184"/>
        <end position="334"/>
    </location>
</feature>
<feature type="domain" description="N-acetyltransferase" evidence="1">
    <location>
        <begin position="8"/>
        <end position="174"/>
    </location>
</feature>
<dbReference type="Proteomes" id="UP000426246">
    <property type="component" value="Chromosome"/>
</dbReference>
<dbReference type="EMBL" id="CP034235">
    <property type="protein sequence ID" value="QGQ93803.1"/>
    <property type="molecule type" value="Genomic_DNA"/>
</dbReference>
<keyword evidence="2" id="KW-0808">Transferase</keyword>
<dbReference type="Pfam" id="PF00583">
    <property type="entry name" value="Acetyltransf_1"/>
    <property type="match status" value="1"/>
</dbReference>
<dbReference type="Pfam" id="PF13302">
    <property type="entry name" value="Acetyltransf_3"/>
    <property type="match status" value="1"/>
</dbReference>
<dbReference type="KEGG" id="ppsc:EHS13_02220"/>
<dbReference type="PANTHER" id="PTHR43792:SF5">
    <property type="entry name" value="RIBOSOMAL-PROTEIN-SERINE ACETYLTRANSFERASE"/>
    <property type="match status" value="1"/>
</dbReference>
<evidence type="ECO:0000259" key="1">
    <source>
        <dbReference type="PROSITE" id="PS51186"/>
    </source>
</evidence>
<organism evidence="2 3">
    <name type="scientific">Paenibacillus psychroresistens</name>
    <dbReference type="NCBI Taxonomy" id="1778678"/>
    <lineage>
        <taxon>Bacteria</taxon>
        <taxon>Bacillati</taxon>
        <taxon>Bacillota</taxon>
        <taxon>Bacilli</taxon>
        <taxon>Bacillales</taxon>
        <taxon>Paenibacillaceae</taxon>
        <taxon>Paenibacillus</taxon>
    </lineage>
</organism>
<dbReference type="InterPro" id="IPR016181">
    <property type="entry name" value="Acyl_CoA_acyltransferase"/>
</dbReference>
<dbReference type="OrthoDB" id="9785602at2"/>